<dbReference type="InterPro" id="IPR000719">
    <property type="entry name" value="Prot_kinase_dom"/>
</dbReference>
<dbReference type="GO" id="GO:0005524">
    <property type="term" value="F:ATP binding"/>
    <property type="evidence" value="ECO:0007669"/>
    <property type="project" value="UniProtKB-KW"/>
</dbReference>
<organism evidence="6">
    <name type="scientific">uncultured Gemmatimonadota bacterium</name>
    <dbReference type="NCBI Taxonomy" id="203437"/>
    <lineage>
        <taxon>Bacteria</taxon>
        <taxon>Pseudomonadati</taxon>
        <taxon>Gemmatimonadota</taxon>
        <taxon>environmental samples</taxon>
    </lineage>
</organism>
<keyword evidence="2" id="KW-0547">Nucleotide-binding</keyword>
<dbReference type="Gene3D" id="1.10.510.10">
    <property type="entry name" value="Transferase(Phosphotransferase) domain 1"/>
    <property type="match status" value="1"/>
</dbReference>
<evidence type="ECO:0000256" key="2">
    <source>
        <dbReference type="ARBA" id="ARBA00022741"/>
    </source>
</evidence>
<keyword evidence="1" id="KW-0808">Transferase</keyword>
<feature type="domain" description="Protein kinase" evidence="5">
    <location>
        <begin position="38"/>
        <end position="292"/>
    </location>
</feature>
<dbReference type="SUPFAM" id="SSF56112">
    <property type="entry name" value="Protein kinase-like (PK-like)"/>
    <property type="match status" value="1"/>
</dbReference>
<evidence type="ECO:0000256" key="4">
    <source>
        <dbReference type="ARBA" id="ARBA00022840"/>
    </source>
</evidence>
<dbReference type="Pfam" id="PF00069">
    <property type="entry name" value="Pkinase"/>
    <property type="match status" value="1"/>
</dbReference>
<dbReference type="SMART" id="SM00220">
    <property type="entry name" value="S_TKc"/>
    <property type="match status" value="1"/>
</dbReference>
<gene>
    <name evidence="6" type="ORF">AVDCRST_MAG68-1707</name>
</gene>
<keyword evidence="4" id="KW-0067">ATP-binding</keyword>
<dbReference type="PANTHER" id="PTHR43289:SF6">
    <property type="entry name" value="SERINE_THREONINE-PROTEIN KINASE NEKL-3"/>
    <property type="match status" value="1"/>
</dbReference>
<accession>A0A6J4K2R2</accession>
<protein>
    <recommendedName>
        <fullName evidence="5">Protein kinase domain-containing protein</fullName>
    </recommendedName>
</protein>
<sequence length="346" mass="35652">MPGRSGRLRVPIPDPPLPRTARIPADPMSHDLLTPGATVSGRYRIAGPADGAFRAADTSTGREVVLRAFATADWGAEEHDGFRRRASAASLLEHPHVAAMLDTGADEALGLAWVVWEARAGESLASLLAQRGTPPAAQALRIVREAAAGVAAGHGAGIVHGEVHPGTLFLSRGEEDRRMRVRVLGFGGGAGIAVRSAAARYASPEALRRQALLPAADVFSLGVVAYELLAGLPPQWGATLAALARGQAAAIPSPRELRPDVPEALAAAVLRALEPDPARRWPDAAAFAEAFTPAAPAAPPPAPSAAAHVYAARRAPRFVQPARGPNPALIAGGAAALLALCAWAVI</sequence>
<evidence type="ECO:0000256" key="3">
    <source>
        <dbReference type="ARBA" id="ARBA00022777"/>
    </source>
</evidence>
<proteinExistence type="predicted"/>
<dbReference type="PROSITE" id="PS50011">
    <property type="entry name" value="PROTEIN_KINASE_DOM"/>
    <property type="match status" value="1"/>
</dbReference>
<dbReference type="AlphaFoldDB" id="A0A6J4K2R2"/>
<dbReference type="InterPro" id="IPR011009">
    <property type="entry name" value="Kinase-like_dom_sf"/>
</dbReference>
<evidence type="ECO:0000256" key="1">
    <source>
        <dbReference type="ARBA" id="ARBA00022679"/>
    </source>
</evidence>
<evidence type="ECO:0000313" key="6">
    <source>
        <dbReference type="EMBL" id="CAA9294297.1"/>
    </source>
</evidence>
<evidence type="ECO:0000259" key="5">
    <source>
        <dbReference type="PROSITE" id="PS50011"/>
    </source>
</evidence>
<keyword evidence="3" id="KW-0418">Kinase</keyword>
<reference evidence="6" key="1">
    <citation type="submission" date="2020-02" db="EMBL/GenBank/DDBJ databases">
        <authorList>
            <person name="Meier V. D."/>
        </authorList>
    </citation>
    <scope>NUCLEOTIDE SEQUENCE</scope>
    <source>
        <strain evidence="6">AVDCRST_MAG68</strain>
    </source>
</reference>
<dbReference type="Gene3D" id="3.30.200.20">
    <property type="entry name" value="Phosphorylase Kinase, domain 1"/>
    <property type="match status" value="1"/>
</dbReference>
<name>A0A6J4K2R2_9BACT</name>
<dbReference type="EMBL" id="CADCTW010000001">
    <property type="protein sequence ID" value="CAA9294297.1"/>
    <property type="molecule type" value="Genomic_DNA"/>
</dbReference>
<dbReference type="GO" id="GO:0004674">
    <property type="term" value="F:protein serine/threonine kinase activity"/>
    <property type="evidence" value="ECO:0007669"/>
    <property type="project" value="TreeGrafter"/>
</dbReference>
<dbReference type="PANTHER" id="PTHR43289">
    <property type="entry name" value="MITOGEN-ACTIVATED PROTEIN KINASE KINASE KINASE 20-RELATED"/>
    <property type="match status" value="1"/>
</dbReference>